<dbReference type="Proteomes" id="UP001139461">
    <property type="component" value="Unassembled WGS sequence"/>
</dbReference>
<reference evidence="1" key="1">
    <citation type="submission" date="2021-09" db="EMBL/GenBank/DDBJ databases">
        <title>Genome of Aequorivita sp. strain F47161.</title>
        <authorList>
            <person name="Wang Y."/>
        </authorList>
    </citation>
    <scope>NUCLEOTIDE SEQUENCE</scope>
    <source>
        <strain evidence="1">F47161</strain>
    </source>
</reference>
<organism evidence="1 2">
    <name type="scientific">Aequorivita vitellina</name>
    <dbReference type="NCBI Taxonomy" id="2874475"/>
    <lineage>
        <taxon>Bacteria</taxon>
        <taxon>Pseudomonadati</taxon>
        <taxon>Bacteroidota</taxon>
        <taxon>Flavobacteriia</taxon>
        <taxon>Flavobacteriales</taxon>
        <taxon>Flavobacteriaceae</taxon>
        <taxon>Aequorivita</taxon>
    </lineage>
</organism>
<accession>A0A9X1QYI9</accession>
<sequence>MELFEENKKKAQTLQSQITTIEKEIDQMVYELYRLTEEEIAIVANS</sequence>
<dbReference type="EMBL" id="JAIRBA010000012">
    <property type="protein sequence ID" value="MCG2418919.1"/>
    <property type="molecule type" value="Genomic_DNA"/>
</dbReference>
<name>A0A9X1QYI9_9FLAO</name>
<evidence type="ECO:0000313" key="1">
    <source>
        <dbReference type="EMBL" id="MCG2418919.1"/>
    </source>
</evidence>
<protein>
    <submittedName>
        <fullName evidence="1">Uncharacterized protein</fullName>
    </submittedName>
</protein>
<gene>
    <name evidence="1" type="ORF">K8089_07780</name>
</gene>
<proteinExistence type="predicted"/>
<dbReference type="RefSeq" id="WP_237602709.1">
    <property type="nucleotide sequence ID" value="NZ_JAIRBA010000012.1"/>
</dbReference>
<evidence type="ECO:0000313" key="2">
    <source>
        <dbReference type="Proteomes" id="UP001139461"/>
    </source>
</evidence>
<comment type="caution">
    <text evidence="1">The sequence shown here is derived from an EMBL/GenBank/DDBJ whole genome shotgun (WGS) entry which is preliminary data.</text>
</comment>
<keyword evidence="2" id="KW-1185">Reference proteome</keyword>
<dbReference type="AlphaFoldDB" id="A0A9X1QYI9"/>